<feature type="region of interest" description="Disordered" evidence="1">
    <location>
        <begin position="427"/>
        <end position="455"/>
    </location>
</feature>
<dbReference type="SUPFAM" id="SSF55031">
    <property type="entry name" value="Bacterial exopeptidase dimerisation domain"/>
    <property type="match status" value="1"/>
</dbReference>
<evidence type="ECO:0000313" key="3">
    <source>
        <dbReference type="EMBL" id="EKC42947.1"/>
    </source>
</evidence>
<dbReference type="InterPro" id="IPR002933">
    <property type="entry name" value="Peptidase_M20"/>
</dbReference>
<dbReference type="InterPro" id="IPR036264">
    <property type="entry name" value="Bact_exopeptidase_dim_dom"/>
</dbReference>
<proteinExistence type="predicted"/>
<feature type="domain" description="Peptidase M20 dimerisation" evidence="2">
    <location>
        <begin position="175"/>
        <end position="268"/>
    </location>
</feature>
<dbReference type="SUPFAM" id="SSF53187">
    <property type="entry name" value="Zn-dependent exopeptidases"/>
    <property type="match status" value="1"/>
</dbReference>
<accession>K1R0U2</accession>
<dbReference type="GO" id="GO:0016805">
    <property type="term" value="F:dipeptidase activity"/>
    <property type="evidence" value="ECO:0007669"/>
    <property type="project" value="TreeGrafter"/>
</dbReference>
<dbReference type="InParanoid" id="K1R0U2"/>
<dbReference type="FunFam" id="3.30.70.360:FF:000004">
    <property type="entry name" value="Peptidase M20 domain-containing protein 2"/>
    <property type="match status" value="1"/>
</dbReference>
<dbReference type="AlphaFoldDB" id="K1R0U2"/>
<dbReference type="Pfam" id="PF07687">
    <property type="entry name" value="M20_dimer"/>
    <property type="match status" value="1"/>
</dbReference>
<organism evidence="3">
    <name type="scientific">Magallana gigas</name>
    <name type="common">Pacific oyster</name>
    <name type="synonym">Crassostrea gigas</name>
    <dbReference type="NCBI Taxonomy" id="29159"/>
    <lineage>
        <taxon>Eukaryota</taxon>
        <taxon>Metazoa</taxon>
        <taxon>Spiralia</taxon>
        <taxon>Lophotrochozoa</taxon>
        <taxon>Mollusca</taxon>
        <taxon>Bivalvia</taxon>
        <taxon>Autobranchia</taxon>
        <taxon>Pteriomorphia</taxon>
        <taxon>Ostreida</taxon>
        <taxon>Ostreoidea</taxon>
        <taxon>Ostreidae</taxon>
        <taxon>Magallana</taxon>
    </lineage>
</organism>
<sequence>MDIEKLKEVACEAIDKAAEDLAKLSHFIWSNPELAHEEFKAHDAVTEILDKYKFPQVDRKFILPTGFRAVCGDKAKGPHVALLTEYDALPEIGHASGHNLIVESGVAIAIALKACFEAAGQPFGKVSLLGTPAEEQRGGKLSFIKAQVFKDVDFAMTAHPSQYYISRPNYVAISEVTMHFTGVEAHAAEFPWEGVNALDAAILCYNNVSCMRQQLPPGWMLHGIVTDGGARPNIIPRTAALEYYIRTPKNRNLKKLEKMLKNCVDGAALATDCDVKMKLHSTFLNLLTNEEMTKTYEENASRLGIQTDTDKESILKKLGGSTDVGNVSYEVPTIHPEFEIGADCNTHSMDFTTAADTSKSYVNHSLPDRPDFYRSIHLQKAHLVGESLGTVVFCMIHEIYTHLKYIEEKLQDPMEDILCSRPCKRDGFQEKSRKKSAILPPKRWSHSQASAPSYD</sequence>
<evidence type="ECO:0000259" key="2">
    <source>
        <dbReference type="Pfam" id="PF07687"/>
    </source>
</evidence>
<dbReference type="InterPro" id="IPR011650">
    <property type="entry name" value="Peptidase_M20_dimer"/>
</dbReference>
<dbReference type="NCBIfam" id="TIGR01891">
    <property type="entry name" value="amidohydrolases"/>
    <property type="match status" value="1"/>
</dbReference>
<dbReference type="InterPro" id="IPR052030">
    <property type="entry name" value="Peptidase_M20/M20A_hydrolases"/>
</dbReference>
<dbReference type="CDD" id="cd03887">
    <property type="entry name" value="M20_Acy1L2"/>
    <property type="match status" value="1"/>
</dbReference>
<dbReference type="PANTHER" id="PTHR30575">
    <property type="entry name" value="PEPTIDASE M20"/>
    <property type="match status" value="1"/>
</dbReference>
<dbReference type="InterPro" id="IPR017439">
    <property type="entry name" value="Amidohydrolase"/>
</dbReference>
<gene>
    <name evidence="3" type="ORF">CGI_10028928</name>
</gene>
<name>K1R0U2_MAGGI</name>
<feature type="compositionally biased region" description="Polar residues" evidence="1">
    <location>
        <begin position="446"/>
        <end position="455"/>
    </location>
</feature>
<dbReference type="PANTHER" id="PTHR30575:SF0">
    <property type="entry name" value="XAA-ARG DIPEPTIDASE"/>
    <property type="match status" value="1"/>
</dbReference>
<dbReference type="Gene3D" id="3.30.70.360">
    <property type="match status" value="1"/>
</dbReference>
<protein>
    <submittedName>
        <fullName evidence="3">Peptidase M20 domain-containing protein 2</fullName>
    </submittedName>
</protein>
<dbReference type="HOGENOM" id="CLU_031812_1_0_1"/>
<dbReference type="Pfam" id="PF01546">
    <property type="entry name" value="Peptidase_M20"/>
    <property type="match status" value="1"/>
</dbReference>
<evidence type="ECO:0000256" key="1">
    <source>
        <dbReference type="SAM" id="MobiDB-lite"/>
    </source>
</evidence>
<dbReference type="EMBL" id="JH817099">
    <property type="protein sequence ID" value="EKC42947.1"/>
    <property type="molecule type" value="Genomic_DNA"/>
</dbReference>
<dbReference type="Gene3D" id="3.40.630.10">
    <property type="entry name" value="Zn peptidases"/>
    <property type="match status" value="1"/>
</dbReference>
<reference evidence="3" key="1">
    <citation type="journal article" date="2012" name="Nature">
        <title>The oyster genome reveals stress adaptation and complexity of shell formation.</title>
        <authorList>
            <person name="Zhang G."/>
            <person name="Fang X."/>
            <person name="Guo X."/>
            <person name="Li L."/>
            <person name="Luo R."/>
            <person name="Xu F."/>
            <person name="Yang P."/>
            <person name="Zhang L."/>
            <person name="Wang X."/>
            <person name="Qi H."/>
            <person name="Xiong Z."/>
            <person name="Que H."/>
            <person name="Xie Y."/>
            <person name="Holland P.W."/>
            <person name="Paps J."/>
            <person name="Zhu Y."/>
            <person name="Wu F."/>
            <person name="Chen Y."/>
            <person name="Wang J."/>
            <person name="Peng C."/>
            <person name="Meng J."/>
            <person name="Yang L."/>
            <person name="Liu J."/>
            <person name="Wen B."/>
            <person name="Zhang N."/>
            <person name="Huang Z."/>
            <person name="Zhu Q."/>
            <person name="Feng Y."/>
            <person name="Mount A."/>
            <person name="Hedgecock D."/>
            <person name="Xu Z."/>
            <person name="Liu Y."/>
            <person name="Domazet-Loso T."/>
            <person name="Du Y."/>
            <person name="Sun X."/>
            <person name="Zhang S."/>
            <person name="Liu B."/>
            <person name="Cheng P."/>
            <person name="Jiang X."/>
            <person name="Li J."/>
            <person name="Fan D."/>
            <person name="Wang W."/>
            <person name="Fu W."/>
            <person name="Wang T."/>
            <person name="Wang B."/>
            <person name="Zhang J."/>
            <person name="Peng Z."/>
            <person name="Li Y."/>
            <person name="Li N."/>
            <person name="Wang J."/>
            <person name="Chen M."/>
            <person name="He Y."/>
            <person name="Tan F."/>
            <person name="Song X."/>
            <person name="Zheng Q."/>
            <person name="Huang R."/>
            <person name="Yang H."/>
            <person name="Du X."/>
            <person name="Chen L."/>
            <person name="Yang M."/>
            <person name="Gaffney P.M."/>
            <person name="Wang S."/>
            <person name="Luo L."/>
            <person name="She Z."/>
            <person name="Ming Y."/>
            <person name="Huang W."/>
            <person name="Zhang S."/>
            <person name="Huang B."/>
            <person name="Zhang Y."/>
            <person name="Qu T."/>
            <person name="Ni P."/>
            <person name="Miao G."/>
            <person name="Wang J."/>
            <person name="Wang Q."/>
            <person name="Steinberg C.E."/>
            <person name="Wang H."/>
            <person name="Li N."/>
            <person name="Qian L."/>
            <person name="Zhang G."/>
            <person name="Li Y."/>
            <person name="Yang H."/>
            <person name="Liu X."/>
            <person name="Wang J."/>
            <person name="Yin Y."/>
            <person name="Wang J."/>
        </authorList>
    </citation>
    <scope>NUCLEOTIDE SEQUENCE [LARGE SCALE GENOMIC DNA]</scope>
    <source>
        <strain evidence="3">05x7-T-G4-1.051#20</strain>
    </source>
</reference>